<comment type="domain">
    <text evidence="5">Contains a C-terminal catalytic domain, and an N-terminal region which modulates catalytic activity.</text>
</comment>
<evidence type="ECO:0000256" key="3">
    <source>
        <dbReference type="ARBA" id="ARBA00022801"/>
    </source>
</evidence>
<dbReference type="NCBIfam" id="NF001965">
    <property type="entry name" value="PRK00742.1"/>
    <property type="match status" value="1"/>
</dbReference>
<dbReference type="Proteomes" id="UP000191240">
    <property type="component" value="Unassembled WGS sequence"/>
</dbReference>
<dbReference type="EC" id="3.5.1.44" evidence="5"/>
<dbReference type="InterPro" id="IPR035909">
    <property type="entry name" value="CheB_C"/>
</dbReference>
<name>A0A1M6CG37_9FIRM</name>
<dbReference type="OrthoDB" id="9793421at2"/>
<dbReference type="Pfam" id="PF00072">
    <property type="entry name" value="Response_reg"/>
    <property type="match status" value="1"/>
</dbReference>
<feature type="region of interest" description="Disordered" evidence="8">
    <location>
        <begin position="134"/>
        <end position="195"/>
    </location>
</feature>
<dbReference type="Gene3D" id="3.40.50.180">
    <property type="entry name" value="Methylesterase CheB, C-terminal domain"/>
    <property type="match status" value="1"/>
</dbReference>
<dbReference type="CDD" id="cd17541">
    <property type="entry name" value="REC_CheB-like"/>
    <property type="match status" value="1"/>
</dbReference>
<evidence type="ECO:0000256" key="6">
    <source>
        <dbReference type="PROSITE-ProRule" id="PRU00050"/>
    </source>
</evidence>
<evidence type="ECO:0000256" key="2">
    <source>
        <dbReference type="ARBA" id="ARBA00022500"/>
    </source>
</evidence>
<evidence type="ECO:0000313" key="12">
    <source>
        <dbReference type="Proteomes" id="UP000191240"/>
    </source>
</evidence>
<feature type="active site" evidence="5 6">
    <location>
        <position position="372"/>
    </location>
</feature>
<evidence type="ECO:0000313" key="11">
    <source>
        <dbReference type="EMBL" id="SHI59979.1"/>
    </source>
</evidence>
<dbReference type="GO" id="GO:0050568">
    <property type="term" value="F:protein-glutamine glutaminase activity"/>
    <property type="evidence" value="ECO:0007669"/>
    <property type="project" value="UniProtKB-UniRule"/>
</dbReference>
<dbReference type="GO" id="GO:0006935">
    <property type="term" value="P:chemotaxis"/>
    <property type="evidence" value="ECO:0007669"/>
    <property type="project" value="UniProtKB-UniRule"/>
</dbReference>
<keyword evidence="3 5" id="KW-0378">Hydrolase</keyword>
<evidence type="ECO:0000256" key="1">
    <source>
        <dbReference type="ARBA" id="ARBA00022490"/>
    </source>
</evidence>
<keyword evidence="5 7" id="KW-0597">Phosphoprotein</keyword>
<dbReference type="SUPFAM" id="SSF52172">
    <property type="entry name" value="CheY-like"/>
    <property type="match status" value="1"/>
</dbReference>
<dbReference type="Pfam" id="PF01339">
    <property type="entry name" value="CheB_methylest"/>
    <property type="match status" value="1"/>
</dbReference>
<feature type="compositionally biased region" description="Polar residues" evidence="8">
    <location>
        <begin position="170"/>
        <end position="180"/>
    </location>
</feature>
<comment type="subcellular location">
    <subcellularLocation>
        <location evidence="5">Cytoplasm</location>
    </subcellularLocation>
</comment>
<comment type="function">
    <text evidence="5">Involved in chemotaxis. Part of a chemotaxis signal transduction system that modulates chemotaxis in response to various stimuli. Catalyzes the demethylation of specific methylglutamate residues introduced into the chemoreceptors (methyl-accepting chemotaxis proteins or MCP) by CheR. Also mediates the irreversible deamidation of specific glutamine residues to glutamic acid.</text>
</comment>
<evidence type="ECO:0000259" key="9">
    <source>
        <dbReference type="PROSITE" id="PS50110"/>
    </source>
</evidence>
<dbReference type="RefSeq" id="WP_072033462.1">
    <property type="nucleotide sequence ID" value="NZ_FQYW01000008.1"/>
</dbReference>
<dbReference type="PANTHER" id="PTHR42872">
    <property type="entry name" value="PROTEIN-GLUTAMATE METHYLESTERASE/PROTEIN-GLUTAMINE GLUTAMINASE"/>
    <property type="match status" value="1"/>
</dbReference>
<dbReference type="PROSITE" id="PS50110">
    <property type="entry name" value="RESPONSE_REGULATORY"/>
    <property type="match status" value="1"/>
</dbReference>
<accession>A0A1M6CG37</accession>
<dbReference type="GO" id="GO:0005737">
    <property type="term" value="C:cytoplasm"/>
    <property type="evidence" value="ECO:0007669"/>
    <property type="project" value="UniProtKB-SubCell"/>
</dbReference>
<dbReference type="SUPFAM" id="SSF52738">
    <property type="entry name" value="Methylesterase CheB, C-terminal domain"/>
    <property type="match status" value="1"/>
</dbReference>
<sequence length="430" mass="46394">MSDLKILIVDDSLFFREALARGLASNISGTIEVERAENPFEARDKILSFDPDVMILDVEMPKMNGIEFLRRLIVQYALPTVVLSSRPAYKNLALEAGAFSFIEKPSMTLGSGDFMKKVAEEVYRAKAHGDRLIAESREVIPPSPEPPRPSVQQTAVAAPPPPKPQPAQSFTAAPPSSVQSGAKPGSSFKSYGSHEQVSQHLSRVVSNMNAMKAIAQQLKSDKPEPQSVPLSSLKTPVPPRKVELIAIGASTGGTEALSKILRDLKPPLPPIVIVQHIPPMFSKMFSDRLNNECVINVKEAEDGDRLEPNSAYVAPGNRQMRVKNVGGLMSLDVNPGPKYGGHCPAVNVLFKSVAENVGDRAMGVILTGMGEDGAEYMVKMREAGCVTLGQDEASSVVYGMPRVAFEKGAVMQQVPLNGMAMMITAVANYK</sequence>
<dbReference type="InterPro" id="IPR001789">
    <property type="entry name" value="Sig_transdc_resp-reg_receiver"/>
</dbReference>
<proteinExistence type="inferred from homology"/>
<protein>
    <recommendedName>
        <fullName evidence="5">Protein-glutamate methylesterase/protein-glutamine glutaminase</fullName>
        <ecNumber evidence="5">3.1.1.61</ecNumber>
        <ecNumber evidence="5">3.5.1.44</ecNumber>
    </recommendedName>
</protein>
<gene>
    <name evidence="5" type="primary">cheB</name>
    <name evidence="11" type="ORF">SAMN02745671_01094</name>
</gene>
<feature type="active site" evidence="5 6">
    <location>
        <position position="250"/>
    </location>
</feature>
<dbReference type="PROSITE" id="PS50122">
    <property type="entry name" value="CHEB"/>
    <property type="match status" value="1"/>
</dbReference>
<evidence type="ECO:0000256" key="5">
    <source>
        <dbReference type="HAMAP-Rule" id="MF_00099"/>
    </source>
</evidence>
<keyword evidence="2 5" id="KW-0145">Chemotaxis</keyword>
<reference evidence="11 12" key="1">
    <citation type="submission" date="2016-11" db="EMBL/GenBank/DDBJ databases">
        <authorList>
            <person name="Jaros S."/>
            <person name="Januszkiewicz K."/>
            <person name="Wedrychowicz H."/>
        </authorList>
    </citation>
    <scope>NUCLEOTIDE SEQUENCE [LARGE SCALE GENOMIC DNA]</scope>
    <source>
        <strain evidence="11 12">DSM 3074</strain>
    </source>
</reference>
<comment type="catalytic activity">
    <reaction evidence="5">
        <text>L-glutaminyl-[protein] + H2O = L-glutamyl-[protein] + NH4(+)</text>
        <dbReference type="Rhea" id="RHEA:16441"/>
        <dbReference type="Rhea" id="RHEA-COMP:10207"/>
        <dbReference type="Rhea" id="RHEA-COMP:10208"/>
        <dbReference type="ChEBI" id="CHEBI:15377"/>
        <dbReference type="ChEBI" id="CHEBI:28938"/>
        <dbReference type="ChEBI" id="CHEBI:29973"/>
        <dbReference type="ChEBI" id="CHEBI:30011"/>
        <dbReference type="EC" id="3.5.1.44"/>
    </reaction>
</comment>
<organism evidence="11 12">
    <name type="scientific">Anaerovibrio lipolyticus DSM 3074</name>
    <dbReference type="NCBI Taxonomy" id="1120997"/>
    <lineage>
        <taxon>Bacteria</taxon>
        <taxon>Bacillati</taxon>
        <taxon>Bacillota</taxon>
        <taxon>Negativicutes</taxon>
        <taxon>Selenomonadales</taxon>
        <taxon>Selenomonadaceae</taxon>
        <taxon>Anaerovibrio</taxon>
    </lineage>
</organism>
<comment type="similarity">
    <text evidence="5">Belongs to the CheB family.</text>
</comment>
<dbReference type="InterPro" id="IPR011006">
    <property type="entry name" value="CheY-like_superfamily"/>
</dbReference>
<dbReference type="Gene3D" id="3.40.50.2300">
    <property type="match status" value="1"/>
</dbReference>
<comment type="PTM">
    <text evidence="5">Phosphorylated by CheA. Phosphorylation of the N-terminal regulatory domain activates the methylesterase activity.</text>
</comment>
<dbReference type="PANTHER" id="PTHR42872:SF6">
    <property type="entry name" value="PROTEIN-GLUTAMATE METHYLESTERASE_PROTEIN-GLUTAMINE GLUTAMINASE"/>
    <property type="match status" value="1"/>
</dbReference>
<dbReference type="EC" id="3.1.1.61" evidence="5"/>
<feature type="domain" description="Response regulatory" evidence="9">
    <location>
        <begin position="5"/>
        <end position="119"/>
    </location>
</feature>
<dbReference type="InterPro" id="IPR000673">
    <property type="entry name" value="Sig_transdc_resp-reg_Me-estase"/>
</dbReference>
<evidence type="ECO:0000256" key="4">
    <source>
        <dbReference type="ARBA" id="ARBA00048267"/>
    </source>
</evidence>
<feature type="domain" description="CheB-type methylesterase" evidence="10">
    <location>
        <begin position="238"/>
        <end position="430"/>
    </location>
</feature>
<dbReference type="GO" id="GO:0000156">
    <property type="term" value="F:phosphorelay response regulator activity"/>
    <property type="evidence" value="ECO:0007669"/>
    <property type="project" value="InterPro"/>
</dbReference>
<dbReference type="EMBL" id="FQYW01000008">
    <property type="protein sequence ID" value="SHI59979.1"/>
    <property type="molecule type" value="Genomic_DNA"/>
</dbReference>
<evidence type="ECO:0000256" key="8">
    <source>
        <dbReference type="SAM" id="MobiDB-lite"/>
    </source>
</evidence>
<feature type="active site" evidence="5 6">
    <location>
        <position position="276"/>
    </location>
</feature>
<evidence type="ECO:0000256" key="7">
    <source>
        <dbReference type="PROSITE-ProRule" id="PRU00169"/>
    </source>
</evidence>
<comment type="catalytic activity">
    <reaction evidence="4 5">
        <text>[protein]-L-glutamate 5-O-methyl ester + H2O = L-glutamyl-[protein] + methanol + H(+)</text>
        <dbReference type="Rhea" id="RHEA:23236"/>
        <dbReference type="Rhea" id="RHEA-COMP:10208"/>
        <dbReference type="Rhea" id="RHEA-COMP:10311"/>
        <dbReference type="ChEBI" id="CHEBI:15377"/>
        <dbReference type="ChEBI" id="CHEBI:15378"/>
        <dbReference type="ChEBI" id="CHEBI:17790"/>
        <dbReference type="ChEBI" id="CHEBI:29973"/>
        <dbReference type="ChEBI" id="CHEBI:82795"/>
        <dbReference type="EC" id="3.1.1.61"/>
    </reaction>
</comment>
<dbReference type="HAMAP" id="MF_00099">
    <property type="entry name" value="CheB_chemtxs"/>
    <property type="match status" value="1"/>
</dbReference>
<dbReference type="GO" id="GO:0008984">
    <property type="term" value="F:protein-glutamate methylesterase activity"/>
    <property type="evidence" value="ECO:0007669"/>
    <property type="project" value="UniProtKB-UniRule"/>
</dbReference>
<dbReference type="InterPro" id="IPR008248">
    <property type="entry name" value="CheB-like"/>
</dbReference>
<evidence type="ECO:0000259" key="10">
    <source>
        <dbReference type="PROSITE" id="PS50122"/>
    </source>
</evidence>
<dbReference type="AlphaFoldDB" id="A0A1M6CG37"/>
<dbReference type="CDD" id="cd16432">
    <property type="entry name" value="CheB_Rec"/>
    <property type="match status" value="1"/>
</dbReference>
<keyword evidence="1 5" id="KW-0963">Cytoplasm</keyword>
<feature type="modified residue" description="4-aspartylphosphate" evidence="5 7">
    <location>
        <position position="57"/>
    </location>
</feature>
<dbReference type="SMART" id="SM00448">
    <property type="entry name" value="REC"/>
    <property type="match status" value="1"/>
</dbReference>